<dbReference type="Proteomes" id="UP000475862">
    <property type="component" value="Unassembled WGS sequence"/>
</dbReference>
<evidence type="ECO:0000313" key="2">
    <source>
        <dbReference type="Proteomes" id="UP000475862"/>
    </source>
</evidence>
<name>A0A6G0TY62_APHGL</name>
<dbReference type="AlphaFoldDB" id="A0A6G0TY62"/>
<organism evidence="1 2">
    <name type="scientific">Aphis glycines</name>
    <name type="common">Soybean aphid</name>
    <dbReference type="NCBI Taxonomy" id="307491"/>
    <lineage>
        <taxon>Eukaryota</taxon>
        <taxon>Metazoa</taxon>
        <taxon>Ecdysozoa</taxon>
        <taxon>Arthropoda</taxon>
        <taxon>Hexapoda</taxon>
        <taxon>Insecta</taxon>
        <taxon>Pterygota</taxon>
        <taxon>Neoptera</taxon>
        <taxon>Paraneoptera</taxon>
        <taxon>Hemiptera</taxon>
        <taxon>Sternorrhyncha</taxon>
        <taxon>Aphidomorpha</taxon>
        <taxon>Aphidoidea</taxon>
        <taxon>Aphididae</taxon>
        <taxon>Aphidini</taxon>
        <taxon>Aphis</taxon>
        <taxon>Aphis</taxon>
    </lineage>
</organism>
<accession>A0A6G0TY62</accession>
<proteinExistence type="predicted"/>
<protein>
    <submittedName>
        <fullName evidence="1">Uncharacterized protein</fullName>
    </submittedName>
</protein>
<gene>
    <name evidence="1" type="ORF">AGLY_004420</name>
</gene>
<sequence>MKTNSFNGFLAILFKKIEYQALRNIKQNKLSNRTKTGIGCTTFMKNNSNHPKAPRSPNAIVYEQGDNYYSECNVIANIDSHLLLFIDLCVGVKTTYLCQISTSSSLKWGLQKFKILILTISNNLPCEAMLLLFPGYPQRYKNAENINCSLSMPLFAFIYSQIQSKIRLISGAAIKMKIMQQIS</sequence>
<reference evidence="1 2" key="1">
    <citation type="submission" date="2019-08" db="EMBL/GenBank/DDBJ databases">
        <title>The genome of the soybean aphid Biotype 1, its phylome, world population structure and adaptation to the North American continent.</title>
        <authorList>
            <person name="Giordano R."/>
            <person name="Donthu R.K."/>
            <person name="Hernandez A.G."/>
            <person name="Wright C.L."/>
            <person name="Zimin A.V."/>
        </authorList>
    </citation>
    <scope>NUCLEOTIDE SEQUENCE [LARGE SCALE GENOMIC DNA]</scope>
    <source>
        <tissue evidence="1">Whole aphids</tissue>
    </source>
</reference>
<evidence type="ECO:0000313" key="1">
    <source>
        <dbReference type="EMBL" id="KAE9541175.1"/>
    </source>
</evidence>
<comment type="caution">
    <text evidence="1">The sequence shown here is derived from an EMBL/GenBank/DDBJ whole genome shotgun (WGS) entry which is preliminary data.</text>
</comment>
<keyword evidence="2" id="KW-1185">Reference proteome</keyword>
<dbReference type="EMBL" id="VYZN01000013">
    <property type="protein sequence ID" value="KAE9541175.1"/>
    <property type="molecule type" value="Genomic_DNA"/>
</dbReference>